<sequence>MAVPMGIRACVMVPYSWADRGTHVVAVLERHTPVSWACGVATRGLSRGHVGAPPCLSLRSRGHIWAQVWGYLGKKNTFPIIISRELNQKQEDRLIEVLKKKKQAIGWTLDDIKGISPTFCMHRIILEEGAKDKIQPQRRFNPTSKEDVMNEVLKLKDAGIIYPVPDSTWVSPIHVVLKKTG</sequence>
<proteinExistence type="predicted"/>
<comment type="caution">
    <text evidence="1">The sequence shown here is derived from an EMBL/GenBank/DDBJ whole genome shotgun (WGS) entry which is preliminary data.</text>
</comment>
<accession>A0A5A7SHL6</accession>
<organism evidence="1 2">
    <name type="scientific">Cucumis melo var. makuwa</name>
    <name type="common">Oriental melon</name>
    <dbReference type="NCBI Taxonomy" id="1194695"/>
    <lineage>
        <taxon>Eukaryota</taxon>
        <taxon>Viridiplantae</taxon>
        <taxon>Streptophyta</taxon>
        <taxon>Embryophyta</taxon>
        <taxon>Tracheophyta</taxon>
        <taxon>Spermatophyta</taxon>
        <taxon>Magnoliopsida</taxon>
        <taxon>eudicotyledons</taxon>
        <taxon>Gunneridae</taxon>
        <taxon>Pentapetalae</taxon>
        <taxon>rosids</taxon>
        <taxon>fabids</taxon>
        <taxon>Cucurbitales</taxon>
        <taxon>Cucurbitaceae</taxon>
        <taxon>Benincaseae</taxon>
        <taxon>Cucumis</taxon>
    </lineage>
</organism>
<evidence type="ECO:0008006" key="3">
    <source>
        <dbReference type="Google" id="ProtNLM"/>
    </source>
</evidence>
<dbReference type="SUPFAM" id="SSF56672">
    <property type="entry name" value="DNA/RNA polymerases"/>
    <property type="match status" value="1"/>
</dbReference>
<dbReference type="Gene3D" id="3.10.10.10">
    <property type="entry name" value="HIV Type 1 Reverse Transcriptase, subunit A, domain 1"/>
    <property type="match status" value="1"/>
</dbReference>
<reference evidence="1 2" key="1">
    <citation type="submission" date="2019-08" db="EMBL/GenBank/DDBJ databases">
        <title>Draft genome sequences of two oriental melons (Cucumis melo L. var makuwa).</title>
        <authorList>
            <person name="Kwon S.-Y."/>
        </authorList>
    </citation>
    <scope>NUCLEOTIDE SEQUENCE [LARGE SCALE GENOMIC DNA]</scope>
    <source>
        <strain evidence="2">cv. SW 3</strain>
        <tissue evidence="1">Leaf</tissue>
    </source>
</reference>
<dbReference type="InterPro" id="IPR043502">
    <property type="entry name" value="DNA/RNA_pol_sf"/>
</dbReference>
<protein>
    <recommendedName>
        <fullName evidence="3">Reverse transcriptase domain-containing protein</fullName>
    </recommendedName>
</protein>
<gene>
    <name evidence="1" type="ORF">E6C27_scaffold1204G00190</name>
</gene>
<evidence type="ECO:0000313" key="2">
    <source>
        <dbReference type="Proteomes" id="UP000321393"/>
    </source>
</evidence>
<evidence type="ECO:0000313" key="1">
    <source>
        <dbReference type="EMBL" id="KAA0025336.1"/>
    </source>
</evidence>
<name>A0A5A7SHL6_CUCMM</name>
<dbReference type="OrthoDB" id="1738562at2759"/>
<dbReference type="AlphaFoldDB" id="A0A5A7SHL6"/>
<dbReference type="EMBL" id="SSTE01023254">
    <property type="protein sequence ID" value="KAA0025336.1"/>
    <property type="molecule type" value="Genomic_DNA"/>
</dbReference>
<dbReference type="Proteomes" id="UP000321393">
    <property type="component" value="Unassembled WGS sequence"/>
</dbReference>